<evidence type="ECO:0000313" key="2">
    <source>
        <dbReference type="Proteomes" id="UP001431429"/>
    </source>
</evidence>
<dbReference type="EMBL" id="JAMQAW010000029">
    <property type="protein sequence ID" value="MCM2391235.1"/>
    <property type="molecule type" value="Genomic_DNA"/>
</dbReference>
<dbReference type="RefSeq" id="WP_250921557.1">
    <property type="nucleotide sequence ID" value="NZ_JAMQAW010000029.1"/>
</dbReference>
<accession>A0ABT0UT27</accession>
<name>A0ABT0UT27_9ACTN</name>
<proteinExistence type="predicted"/>
<dbReference type="Proteomes" id="UP001431429">
    <property type="component" value="Unassembled WGS sequence"/>
</dbReference>
<reference evidence="1" key="1">
    <citation type="submission" date="2022-06" db="EMBL/GenBank/DDBJ databases">
        <title>Genome public.</title>
        <authorList>
            <person name="Sun Q."/>
        </authorList>
    </citation>
    <scope>NUCLEOTIDE SEQUENCE</scope>
    <source>
        <strain evidence="1">CWNU-1</strain>
    </source>
</reference>
<evidence type="ECO:0000313" key="1">
    <source>
        <dbReference type="EMBL" id="MCM2391235.1"/>
    </source>
</evidence>
<organism evidence="1 2">
    <name type="scientific">Streptomyces albipurpureus</name>
    <dbReference type="NCBI Taxonomy" id="2897419"/>
    <lineage>
        <taxon>Bacteria</taxon>
        <taxon>Bacillati</taxon>
        <taxon>Actinomycetota</taxon>
        <taxon>Actinomycetes</taxon>
        <taxon>Kitasatosporales</taxon>
        <taxon>Streptomycetaceae</taxon>
        <taxon>Streptomyces</taxon>
    </lineage>
</organism>
<keyword evidence="2" id="KW-1185">Reference proteome</keyword>
<protein>
    <submittedName>
        <fullName evidence="1">Uncharacterized protein</fullName>
    </submittedName>
</protein>
<comment type="caution">
    <text evidence="1">The sequence shown here is derived from an EMBL/GenBank/DDBJ whole genome shotgun (WGS) entry which is preliminary data.</text>
</comment>
<sequence>MEPRSAAAVGRDFPYTARTTCYVEIHKDGHVTHGTDRATYERVKAGESKLYAVWPGEWSSHLFVIDDLDEYAKAHGIKHDVQRTGLAEHVHQVRWTESGGEQNPRSPYIGISVSLDCGCKIQSLAVFAAQMREQKGWAVATSGGWGSSSGPEGATYSLRVRRKSLTA</sequence>
<gene>
    <name evidence="1" type="ORF">NBG84_23580</name>
</gene>